<evidence type="ECO:0000256" key="2">
    <source>
        <dbReference type="ARBA" id="ARBA00012438"/>
    </source>
</evidence>
<feature type="transmembrane region" description="Helical" evidence="8">
    <location>
        <begin position="279"/>
        <end position="301"/>
    </location>
</feature>
<protein>
    <recommendedName>
        <fullName evidence="2">histidine kinase</fullName>
        <ecNumber evidence="2">2.7.13.3</ecNumber>
    </recommendedName>
</protein>
<dbReference type="EMBL" id="CP102774">
    <property type="protein sequence ID" value="UZF86501.1"/>
    <property type="molecule type" value="Genomic_DNA"/>
</dbReference>
<evidence type="ECO:0000256" key="3">
    <source>
        <dbReference type="ARBA" id="ARBA00022553"/>
    </source>
</evidence>
<name>A0A9E8CRZ0_9HYPH</name>
<evidence type="ECO:0000259" key="10">
    <source>
        <dbReference type="Pfam" id="PF07568"/>
    </source>
</evidence>
<dbReference type="PANTHER" id="PTHR41523">
    <property type="entry name" value="TWO-COMPONENT SYSTEM SENSOR PROTEIN"/>
    <property type="match status" value="1"/>
</dbReference>
<dbReference type="PANTHER" id="PTHR41523:SF8">
    <property type="entry name" value="ETHYLENE RESPONSE SENSOR PROTEIN"/>
    <property type="match status" value="1"/>
</dbReference>
<gene>
    <name evidence="11" type="ORF">NWE54_22415</name>
</gene>
<keyword evidence="8" id="KW-0812">Transmembrane</keyword>
<proteinExistence type="predicted"/>
<evidence type="ECO:0000256" key="6">
    <source>
        <dbReference type="ARBA" id="ARBA00022777"/>
    </source>
</evidence>
<feature type="chain" id="PRO_5039484176" description="histidine kinase" evidence="9">
    <location>
        <begin position="32"/>
        <end position="550"/>
    </location>
</feature>
<keyword evidence="9" id="KW-0732">Signal</keyword>
<evidence type="ECO:0000256" key="5">
    <source>
        <dbReference type="ARBA" id="ARBA00022741"/>
    </source>
</evidence>
<keyword evidence="4" id="KW-0808">Transferase</keyword>
<evidence type="ECO:0000256" key="7">
    <source>
        <dbReference type="ARBA" id="ARBA00022840"/>
    </source>
</evidence>
<sequence length="550" mass="60264">MRLPRLSTVRARLLALLVAIAVPIACASAFAAYATYRAAVVAIEAAQTRAVDDFAVRTRVWYRGMSRALLAFGTTAAEAGLDTAGCRNAGVKAMERSGGFRGFLLRGADGQVCAGALDPDLSTEMLDGFAKQLASRPAVGMWNGANLGRMRYDQVTADGRRYLAILASDFPSGGGGLQQALLLTAPELLENVFDLGEDGQILNVALIGRDAGVIASRGDNRDMTWLPRMDRVPERHARWTASSRAGDDNVYAARMVAEPDFYIVASFDDRPAEAARLQFIVLLLAPLLTLALLCLVCMRAIEKHCLRWLRGIEMAARSRTSSNRVRAVVADGMPGDIRSVAEAFNGMVEEQEVRQRRLQTALDDNRFLVRELHHRVKNSLQVVQSYIGLSKRDHRDEARLALADAECRVHVLSAAYRFTLADGEMQPVRVDLFLDDVVTMISNLIRSRDQWVASRIETAATLSVDRIIPLGFLVADVASRALRSTPGVRIVVEVVDVDASAIEVGLETDREIQHSAPPRLFAGLLTQIEAVQTQEPHGRSLGRWRIAHDS</sequence>
<keyword evidence="8" id="KW-0472">Membrane</keyword>
<dbReference type="InterPro" id="IPR011495">
    <property type="entry name" value="Sig_transdc_His_kin_sub2_dim/P"/>
</dbReference>
<evidence type="ECO:0000256" key="8">
    <source>
        <dbReference type="SAM" id="Phobius"/>
    </source>
</evidence>
<evidence type="ECO:0000313" key="11">
    <source>
        <dbReference type="EMBL" id="UZF86501.1"/>
    </source>
</evidence>
<accession>A0A9E8CRZ0</accession>
<keyword evidence="8" id="KW-1133">Transmembrane helix</keyword>
<feature type="signal peptide" evidence="9">
    <location>
        <begin position="1"/>
        <end position="31"/>
    </location>
</feature>
<evidence type="ECO:0000256" key="4">
    <source>
        <dbReference type="ARBA" id="ARBA00022679"/>
    </source>
</evidence>
<dbReference type="Pfam" id="PF07568">
    <property type="entry name" value="HisKA_2"/>
    <property type="match status" value="1"/>
</dbReference>
<dbReference type="GO" id="GO:0004673">
    <property type="term" value="F:protein histidine kinase activity"/>
    <property type="evidence" value="ECO:0007669"/>
    <property type="project" value="UniProtKB-EC"/>
</dbReference>
<comment type="catalytic activity">
    <reaction evidence="1">
        <text>ATP + protein L-histidine = ADP + protein N-phospho-L-histidine.</text>
        <dbReference type="EC" id="2.7.13.3"/>
    </reaction>
</comment>
<evidence type="ECO:0000256" key="1">
    <source>
        <dbReference type="ARBA" id="ARBA00000085"/>
    </source>
</evidence>
<feature type="domain" description="Signal transduction histidine kinase subgroup 2 dimerisation and phosphoacceptor" evidence="10">
    <location>
        <begin position="371"/>
        <end position="443"/>
    </location>
</feature>
<keyword evidence="7" id="KW-0067">ATP-binding</keyword>
<dbReference type="AlphaFoldDB" id="A0A9E8CRZ0"/>
<keyword evidence="6 11" id="KW-0418">Kinase</keyword>
<dbReference type="GO" id="GO:0005524">
    <property type="term" value="F:ATP binding"/>
    <property type="evidence" value="ECO:0007669"/>
    <property type="project" value="UniProtKB-KW"/>
</dbReference>
<keyword evidence="3" id="KW-0597">Phosphoprotein</keyword>
<keyword evidence="5" id="KW-0547">Nucleotide-binding</keyword>
<evidence type="ECO:0000256" key="9">
    <source>
        <dbReference type="SAM" id="SignalP"/>
    </source>
</evidence>
<reference evidence="11" key="1">
    <citation type="submission" date="2022-08" db="EMBL/GenBank/DDBJ databases">
        <title>Complete Genome Sequences of 2 Bosea sp. soil isolates.</title>
        <authorList>
            <person name="Alvarez Arevalo M."/>
            <person name="Sterndorff E.B."/>
            <person name="Faurdal D."/>
            <person name="Joergensen T.S."/>
            <person name="Weber T."/>
        </authorList>
    </citation>
    <scope>NUCLEOTIDE SEQUENCE</scope>
    <source>
        <strain evidence="11">NBC_00436</strain>
    </source>
</reference>
<dbReference type="EC" id="2.7.13.3" evidence="2"/>
<organism evidence="11">
    <name type="scientific">Bosea sp. NBC_00436</name>
    <dbReference type="NCBI Taxonomy" id="2969620"/>
    <lineage>
        <taxon>Bacteria</taxon>
        <taxon>Pseudomonadati</taxon>
        <taxon>Pseudomonadota</taxon>
        <taxon>Alphaproteobacteria</taxon>
        <taxon>Hyphomicrobiales</taxon>
        <taxon>Boseaceae</taxon>
        <taxon>Bosea</taxon>
    </lineage>
</organism>